<keyword evidence="3" id="KW-1185">Reference proteome</keyword>
<evidence type="ECO:0000313" key="2">
    <source>
        <dbReference type="EMBL" id="ROO24406.1"/>
    </source>
</evidence>
<protein>
    <submittedName>
        <fullName evidence="2">Uncharacterized protein</fullName>
    </submittedName>
</protein>
<dbReference type="RefSeq" id="WP_123659263.1">
    <property type="nucleotide sequence ID" value="NZ_AYKG01000067.1"/>
</dbReference>
<organism evidence="2 3">
    <name type="scientific">Salinisphaera japonica YTM-1</name>
    <dbReference type="NCBI Taxonomy" id="1209778"/>
    <lineage>
        <taxon>Bacteria</taxon>
        <taxon>Pseudomonadati</taxon>
        <taxon>Pseudomonadota</taxon>
        <taxon>Gammaproteobacteria</taxon>
        <taxon>Salinisphaerales</taxon>
        <taxon>Salinisphaeraceae</taxon>
        <taxon>Salinisphaera</taxon>
    </lineage>
</organism>
<sequence length="75" mass="8427">MSNKQKIVEEIAYLKLWLSVFLVTLLSLGGWIMTRVGTTSPGLVICAATAFIGFFVMCALLHIRIKLEIDRLENE</sequence>
<dbReference type="EMBL" id="AYKG01000067">
    <property type="protein sequence ID" value="ROO24406.1"/>
    <property type="molecule type" value="Genomic_DNA"/>
</dbReference>
<dbReference type="OrthoDB" id="7067280at2"/>
<accession>A0A423PFX6</accession>
<feature type="transmembrane region" description="Helical" evidence="1">
    <location>
        <begin position="12"/>
        <end position="34"/>
    </location>
</feature>
<proteinExistence type="predicted"/>
<keyword evidence="1" id="KW-0472">Membrane</keyword>
<dbReference type="AlphaFoldDB" id="A0A423PFX6"/>
<dbReference type="Proteomes" id="UP000285310">
    <property type="component" value="Unassembled WGS sequence"/>
</dbReference>
<reference evidence="2 3" key="1">
    <citation type="submission" date="2013-10" db="EMBL/GenBank/DDBJ databases">
        <title>Salinisphaera japonica YTM-1 Genome Sequencing.</title>
        <authorList>
            <person name="Lai Q."/>
            <person name="Li C."/>
            <person name="Shao Z."/>
        </authorList>
    </citation>
    <scope>NUCLEOTIDE SEQUENCE [LARGE SCALE GENOMIC DNA]</scope>
    <source>
        <strain evidence="2 3">YTM-1</strain>
    </source>
</reference>
<comment type="caution">
    <text evidence="2">The sequence shown here is derived from an EMBL/GenBank/DDBJ whole genome shotgun (WGS) entry which is preliminary data.</text>
</comment>
<keyword evidence="1" id="KW-0812">Transmembrane</keyword>
<name>A0A423PFX6_9GAMM</name>
<dbReference type="InParanoid" id="A0A423PFX6"/>
<feature type="transmembrane region" description="Helical" evidence="1">
    <location>
        <begin position="40"/>
        <end position="63"/>
    </location>
</feature>
<gene>
    <name evidence="2" type="ORF">SAJA_14095</name>
</gene>
<evidence type="ECO:0000313" key="3">
    <source>
        <dbReference type="Proteomes" id="UP000285310"/>
    </source>
</evidence>
<keyword evidence="1" id="KW-1133">Transmembrane helix</keyword>
<evidence type="ECO:0000256" key="1">
    <source>
        <dbReference type="SAM" id="Phobius"/>
    </source>
</evidence>